<proteinExistence type="predicted"/>
<name>A0A0D8XEW6_DICVI</name>
<reference evidence="2 3" key="1">
    <citation type="submission" date="2013-11" db="EMBL/GenBank/DDBJ databases">
        <title>Draft genome of the bovine lungworm Dictyocaulus viviparus.</title>
        <authorList>
            <person name="Mitreva M."/>
        </authorList>
    </citation>
    <scope>NUCLEOTIDE SEQUENCE [LARGE SCALE GENOMIC DNA]</scope>
    <source>
        <strain evidence="2 3">HannoverDv2000</strain>
    </source>
</reference>
<feature type="domain" description="Ubiquitin-activating enzyme E1 C-terminal" evidence="1">
    <location>
        <begin position="70"/>
        <end position="110"/>
    </location>
</feature>
<dbReference type="STRING" id="29172.A0A0D8XEW6"/>
<gene>
    <name evidence="2" type="ORF">DICVIV_11798</name>
</gene>
<dbReference type="Gene3D" id="3.10.290.60">
    <property type="entry name" value="Ubiquitin-activating enzyme E1, UFD domain"/>
    <property type="match status" value="1"/>
</dbReference>
<evidence type="ECO:0000313" key="3">
    <source>
        <dbReference type="Proteomes" id="UP000053766"/>
    </source>
</evidence>
<accession>A0A0D8XEW6</accession>
<dbReference type="EMBL" id="KN716694">
    <property type="protein sequence ID" value="KJH42214.1"/>
    <property type="molecule type" value="Genomic_DNA"/>
</dbReference>
<sequence length="115" mass="13689">MQYHRRSEDVEAADRQEDSYEKLIDDRKLAFHSHNMKLVKWLLFLIMEGVLAVTAHTKVWSWQKLPYVESVKAVVEDVSKRAVPDYQRSLVLEVMATDRNTDEDVEIPYIRYYQL</sequence>
<evidence type="ECO:0000313" key="2">
    <source>
        <dbReference type="EMBL" id="KJH42214.1"/>
    </source>
</evidence>
<dbReference type="AlphaFoldDB" id="A0A0D8XEW6"/>
<protein>
    <recommendedName>
        <fullName evidence="1">Ubiquitin-activating enzyme E1 C-terminal domain-containing protein</fullName>
    </recommendedName>
</protein>
<dbReference type="Proteomes" id="UP000053766">
    <property type="component" value="Unassembled WGS sequence"/>
</dbReference>
<organism evidence="2 3">
    <name type="scientific">Dictyocaulus viviparus</name>
    <name type="common">Bovine lungworm</name>
    <dbReference type="NCBI Taxonomy" id="29172"/>
    <lineage>
        <taxon>Eukaryota</taxon>
        <taxon>Metazoa</taxon>
        <taxon>Ecdysozoa</taxon>
        <taxon>Nematoda</taxon>
        <taxon>Chromadorea</taxon>
        <taxon>Rhabditida</taxon>
        <taxon>Rhabditina</taxon>
        <taxon>Rhabditomorpha</taxon>
        <taxon>Strongyloidea</taxon>
        <taxon>Metastrongylidae</taxon>
        <taxon>Dictyocaulus</taxon>
    </lineage>
</organism>
<dbReference type="OrthoDB" id="10252231at2759"/>
<reference evidence="3" key="2">
    <citation type="journal article" date="2016" name="Sci. Rep.">
        <title>Dictyocaulus viviparus genome, variome and transcriptome elucidate lungworm biology and support future intervention.</title>
        <authorList>
            <person name="McNulty S.N."/>
            <person name="Strube C."/>
            <person name="Rosa B.A."/>
            <person name="Martin J.C."/>
            <person name="Tyagi R."/>
            <person name="Choi Y.J."/>
            <person name="Wang Q."/>
            <person name="Hallsworth Pepin K."/>
            <person name="Zhang X."/>
            <person name="Ozersky P."/>
            <person name="Wilson R.K."/>
            <person name="Sternberg P.W."/>
            <person name="Gasser R.B."/>
            <person name="Mitreva M."/>
        </authorList>
    </citation>
    <scope>NUCLEOTIDE SEQUENCE [LARGE SCALE GENOMIC DNA]</scope>
    <source>
        <strain evidence="3">HannoverDv2000</strain>
    </source>
</reference>
<evidence type="ECO:0000259" key="1">
    <source>
        <dbReference type="Pfam" id="PF09358"/>
    </source>
</evidence>
<dbReference type="InterPro" id="IPR038252">
    <property type="entry name" value="UBA_E1_C_sf"/>
</dbReference>
<dbReference type="InterPro" id="IPR018965">
    <property type="entry name" value="Ub-activating_enz_E1_C"/>
</dbReference>
<dbReference type="Pfam" id="PF09358">
    <property type="entry name" value="E1_UFD"/>
    <property type="match status" value="1"/>
</dbReference>
<keyword evidence="3" id="KW-1185">Reference proteome</keyword>